<evidence type="ECO:0000313" key="1">
    <source>
        <dbReference type="EMBL" id="WQB69639.1"/>
    </source>
</evidence>
<proteinExistence type="predicted"/>
<keyword evidence="2" id="KW-1185">Reference proteome</keyword>
<dbReference type="Proteomes" id="UP001324533">
    <property type="component" value="Chromosome"/>
</dbReference>
<protein>
    <recommendedName>
        <fullName evidence="3">DUF304 domain-containing protein</fullName>
    </recommendedName>
</protein>
<name>A0ABZ0V8S3_9MICO</name>
<accession>A0ABZ0V8S3</accession>
<organism evidence="1 2">
    <name type="scientific">Microbacterium invictum</name>
    <dbReference type="NCBI Taxonomy" id="515415"/>
    <lineage>
        <taxon>Bacteria</taxon>
        <taxon>Bacillati</taxon>
        <taxon>Actinomycetota</taxon>
        <taxon>Actinomycetes</taxon>
        <taxon>Micrococcales</taxon>
        <taxon>Microbacteriaceae</taxon>
        <taxon>Microbacterium</taxon>
    </lineage>
</organism>
<reference evidence="1 2" key="1">
    <citation type="submission" date="2023-06" db="EMBL/GenBank/DDBJ databases">
        <title>Rock-solubilizing bacteria, Microbacterium invictum, promotes re-establishment of vegetation in rocky wasteland by accelerating rock bio-weathering and reshaping soil bacterial community.</title>
        <authorList>
            <person name="Liu C."/>
        </authorList>
    </citation>
    <scope>NUCLEOTIDE SEQUENCE [LARGE SCALE GENOMIC DNA]</scope>
    <source>
        <strain evidence="1 2">X-18</strain>
    </source>
</reference>
<gene>
    <name evidence="1" type="ORF">T9R20_13170</name>
</gene>
<evidence type="ECO:0008006" key="3">
    <source>
        <dbReference type="Google" id="ProtNLM"/>
    </source>
</evidence>
<evidence type="ECO:0000313" key="2">
    <source>
        <dbReference type="Proteomes" id="UP001324533"/>
    </source>
</evidence>
<dbReference type="EMBL" id="CP139779">
    <property type="protein sequence ID" value="WQB69639.1"/>
    <property type="molecule type" value="Genomic_DNA"/>
</dbReference>
<dbReference type="RefSeq" id="WP_322409761.1">
    <property type="nucleotide sequence ID" value="NZ_CP139779.1"/>
</dbReference>
<sequence length="170" mass="17368">MSREEHAREGAQAVIPDDEILDVAVVMPRGSTFAGVLGAAAGVAAGGSNPTAWGVAGGMIGERVSAASKGSYPSLVLALSAGRLYVLGRESTGLVGGWKHLHPVAHIERKDLQVTRRRRGTVVVIGLTDTTTGTTLEVEAQNVGGLGLKDLLEAVQAEESSADDADGGKA</sequence>